<keyword evidence="1" id="KW-1277">Toxin-antitoxin system</keyword>
<evidence type="ECO:0000313" key="2">
    <source>
        <dbReference type="EMBL" id="RUM99084.1"/>
    </source>
</evidence>
<dbReference type="NCBIfam" id="TIGR02385">
    <property type="entry name" value="RelE_StbE"/>
    <property type="match status" value="1"/>
</dbReference>
<organism evidence="2 3">
    <name type="scientific">Borborobacter arsenicus</name>
    <dbReference type="NCBI Taxonomy" id="1851146"/>
    <lineage>
        <taxon>Bacteria</taxon>
        <taxon>Pseudomonadati</taxon>
        <taxon>Pseudomonadota</taxon>
        <taxon>Alphaproteobacteria</taxon>
        <taxon>Hyphomicrobiales</taxon>
        <taxon>Phyllobacteriaceae</taxon>
        <taxon>Borborobacter</taxon>
    </lineage>
</organism>
<gene>
    <name evidence="2" type="ORF">EET67_05470</name>
</gene>
<dbReference type="Gene3D" id="3.30.2310.20">
    <property type="entry name" value="RelE-like"/>
    <property type="match status" value="1"/>
</dbReference>
<keyword evidence="3" id="KW-1185">Reference proteome</keyword>
<proteinExistence type="predicted"/>
<reference evidence="2 3" key="1">
    <citation type="submission" date="2018-11" db="EMBL/GenBank/DDBJ databases">
        <title>Pseudaminobacter arsenicus sp. nov., an arsenic-resistant bacterium isolated from arsenic-rich aquifers.</title>
        <authorList>
            <person name="Mu Y."/>
        </authorList>
    </citation>
    <scope>NUCLEOTIDE SEQUENCE [LARGE SCALE GENOMIC DNA]</scope>
    <source>
        <strain evidence="2 3">CB3</strain>
    </source>
</reference>
<sequence>MVHRVYFTRSAQDDFQSIIDFIAADNPGRALSFVDDLQRRAVKLLADFPRTGRQYGSFHYLVFGNYILAYDIDDAARAVHILLVTEGHRLWQELLTERS</sequence>
<evidence type="ECO:0000256" key="1">
    <source>
        <dbReference type="ARBA" id="ARBA00022649"/>
    </source>
</evidence>
<name>A0A432VAB3_9HYPH</name>
<dbReference type="InterPro" id="IPR035093">
    <property type="entry name" value="RelE/ParE_toxin_dom_sf"/>
</dbReference>
<dbReference type="Pfam" id="PF05016">
    <property type="entry name" value="ParE_toxin"/>
    <property type="match status" value="1"/>
</dbReference>
<dbReference type="EMBL" id="RKST01000003">
    <property type="protein sequence ID" value="RUM99084.1"/>
    <property type="molecule type" value="Genomic_DNA"/>
</dbReference>
<evidence type="ECO:0000313" key="3">
    <source>
        <dbReference type="Proteomes" id="UP000281647"/>
    </source>
</evidence>
<protein>
    <submittedName>
        <fullName evidence="2">Type II toxin-antitoxin system RelE/ParE family toxin</fullName>
    </submittedName>
</protein>
<accession>A0A432VAB3</accession>
<dbReference type="OrthoDB" id="8369899at2"/>
<dbReference type="InterPro" id="IPR007712">
    <property type="entry name" value="RelE/ParE_toxin"/>
</dbReference>
<dbReference type="RefSeq" id="WP_128624587.1">
    <property type="nucleotide sequence ID" value="NZ_ML133508.1"/>
</dbReference>
<comment type="caution">
    <text evidence="2">The sequence shown here is derived from an EMBL/GenBank/DDBJ whole genome shotgun (WGS) entry which is preliminary data.</text>
</comment>
<dbReference type="Proteomes" id="UP000281647">
    <property type="component" value="Unassembled WGS sequence"/>
</dbReference>
<dbReference type="AlphaFoldDB" id="A0A432VAB3"/>